<dbReference type="InterPro" id="IPR002491">
    <property type="entry name" value="ABC_transptr_periplasmic_BD"/>
</dbReference>
<dbReference type="Gene3D" id="3.40.50.1980">
    <property type="entry name" value="Nitrogenase molybdenum iron protein domain"/>
    <property type="match status" value="2"/>
</dbReference>
<dbReference type="Pfam" id="PF01497">
    <property type="entry name" value="Peripla_BP_2"/>
    <property type="match status" value="1"/>
</dbReference>
<evidence type="ECO:0000313" key="5">
    <source>
        <dbReference type="Proteomes" id="UP001549167"/>
    </source>
</evidence>
<dbReference type="InterPro" id="IPR050902">
    <property type="entry name" value="ABC_Transporter_SBP"/>
</dbReference>
<dbReference type="Proteomes" id="UP001549167">
    <property type="component" value="Unassembled WGS sequence"/>
</dbReference>
<dbReference type="EMBL" id="JBEPMX010000007">
    <property type="protein sequence ID" value="MET3683541.1"/>
    <property type="molecule type" value="Genomic_DNA"/>
</dbReference>
<organism evidence="4 5">
    <name type="scientific">Alkalibacillus flavidus</name>
    <dbReference type="NCBI Taxonomy" id="546021"/>
    <lineage>
        <taxon>Bacteria</taxon>
        <taxon>Bacillati</taxon>
        <taxon>Bacillota</taxon>
        <taxon>Bacilli</taxon>
        <taxon>Bacillales</taxon>
        <taxon>Bacillaceae</taxon>
        <taxon>Alkalibacillus</taxon>
    </lineage>
</organism>
<dbReference type="PANTHER" id="PTHR30535">
    <property type="entry name" value="VITAMIN B12-BINDING PROTEIN"/>
    <property type="match status" value="1"/>
</dbReference>
<evidence type="ECO:0000256" key="2">
    <source>
        <dbReference type="ARBA" id="ARBA00022729"/>
    </source>
</evidence>
<proteinExistence type="inferred from homology"/>
<sequence length="265" mass="30514">MRVVSICPSNTEILAYLDAVDLLVGVDDDSDWPKEVNDLPRVGRDLNIDIEAVEALQPDLVLASLSVPGMERNIDALNQANIPYIILDPNSLDEIAQDILTVGEHIGKETKADDVYRQFHATLEEYRNISREIPQPKTLYWEWWPKPLFTPGGWNWLSYISELAGGRNVFADYDQASVQVEWEDVLAKNPDIICMVWVGVQEKKMNPEIIKKRERSESITAIEQDLIFVLEEYLYCRPSPRLIEGLQKIAYLLHPDYYPEPKSWR</sequence>
<dbReference type="RefSeq" id="WP_354220105.1">
    <property type="nucleotide sequence ID" value="NZ_JBEPMX010000007.1"/>
</dbReference>
<dbReference type="InterPro" id="IPR054828">
    <property type="entry name" value="Vit_B12_bind_prot"/>
</dbReference>
<evidence type="ECO:0000259" key="3">
    <source>
        <dbReference type="PROSITE" id="PS50983"/>
    </source>
</evidence>
<dbReference type="SUPFAM" id="SSF53807">
    <property type="entry name" value="Helical backbone' metal receptor"/>
    <property type="match status" value="1"/>
</dbReference>
<name>A0ABV2KVC8_9BACI</name>
<accession>A0ABV2KVC8</accession>
<keyword evidence="2" id="KW-0732">Signal</keyword>
<evidence type="ECO:0000313" key="4">
    <source>
        <dbReference type="EMBL" id="MET3683541.1"/>
    </source>
</evidence>
<dbReference type="CDD" id="cd01144">
    <property type="entry name" value="BtuF"/>
    <property type="match status" value="1"/>
</dbReference>
<feature type="domain" description="Fe/B12 periplasmic-binding" evidence="3">
    <location>
        <begin position="2"/>
        <end position="257"/>
    </location>
</feature>
<comment type="caution">
    <text evidence="4">The sequence shown here is derived from an EMBL/GenBank/DDBJ whole genome shotgun (WGS) entry which is preliminary data.</text>
</comment>
<dbReference type="NCBIfam" id="NF038402">
    <property type="entry name" value="TroA_like"/>
    <property type="match status" value="1"/>
</dbReference>
<evidence type="ECO:0000256" key="1">
    <source>
        <dbReference type="ARBA" id="ARBA00008814"/>
    </source>
</evidence>
<reference evidence="4 5" key="1">
    <citation type="submission" date="2024-06" db="EMBL/GenBank/DDBJ databases">
        <title>Genomic Encyclopedia of Type Strains, Phase IV (KMG-IV): sequencing the most valuable type-strain genomes for metagenomic binning, comparative biology and taxonomic classification.</title>
        <authorList>
            <person name="Goeker M."/>
        </authorList>
    </citation>
    <scope>NUCLEOTIDE SEQUENCE [LARGE SCALE GENOMIC DNA]</scope>
    <source>
        <strain evidence="4 5">DSM 23520</strain>
    </source>
</reference>
<comment type="similarity">
    <text evidence="1">Belongs to the bacterial solute-binding protein 8 family.</text>
</comment>
<protein>
    <submittedName>
        <fullName evidence="4">Iron complex transport system substrate-binding protein</fullName>
    </submittedName>
</protein>
<dbReference type="PANTHER" id="PTHR30535:SF34">
    <property type="entry name" value="MOLYBDATE-BINDING PROTEIN MOLA"/>
    <property type="match status" value="1"/>
</dbReference>
<dbReference type="PROSITE" id="PS50983">
    <property type="entry name" value="FE_B12_PBP"/>
    <property type="match status" value="1"/>
</dbReference>
<gene>
    <name evidence="4" type="ORF">ABID56_001636</name>
</gene>
<keyword evidence="5" id="KW-1185">Reference proteome</keyword>